<name>A0ABV6I0I0_9PAST</name>
<reference evidence="1 2" key="1">
    <citation type="submission" date="2024-09" db="EMBL/GenBank/DDBJ databases">
        <authorList>
            <person name="Sun Q."/>
            <person name="Mori K."/>
        </authorList>
    </citation>
    <scope>NUCLEOTIDE SEQUENCE [LARGE SCALE GENOMIC DNA]</scope>
    <source>
        <strain evidence="1 2">CCM 7538</strain>
    </source>
</reference>
<organism evidence="1 2">
    <name type="scientific">Gallibacterium melopsittaci</name>
    <dbReference type="NCBI Taxonomy" id="516063"/>
    <lineage>
        <taxon>Bacteria</taxon>
        <taxon>Pseudomonadati</taxon>
        <taxon>Pseudomonadota</taxon>
        <taxon>Gammaproteobacteria</taxon>
        <taxon>Pasteurellales</taxon>
        <taxon>Pasteurellaceae</taxon>
        <taxon>Gallibacterium</taxon>
    </lineage>
</organism>
<gene>
    <name evidence="1" type="ORF">ACFFHT_08840</name>
</gene>
<evidence type="ECO:0000313" key="1">
    <source>
        <dbReference type="EMBL" id="MFC0323653.1"/>
    </source>
</evidence>
<keyword evidence="2" id="KW-1185">Reference proteome</keyword>
<sequence>MMQAINQIMLTHVISQIKAGKLRNCEELGFTPEELSEINKLTVDELIYLGQVNTSFIHFNINHNLLNKMLQRSKEQSYSQDLFDRALLLGGSIELMKYFFGVQGYEVSERRRLLQKCISAGRRSAYISDEKSNDAWYLWQDECKKDPQRSNLCSLKALDSLISIAEKLDLDLTMLWKQVKKWEDDKKRRIK</sequence>
<dbReference type="EMBL" id="JBHLWA010000040">
    <property type="protein sequence ID" value="MFC0323653.1"/>
    <property type="molecule type" value="Genomic_DNA"/>
</dbReference>
<accession>A0ABV6I0I0</accession>
<dbReference type="RefSeq" id="WP_382375410.1">
    <property type="nucleotide sequence ID" value="NZ_JBHLWA010000040.1"/>
</dbReference>
<proteinExistence type="predicted"/>
<dbReference type="InterPro" id="IPR021364">
    <property type="entry name" value="DUF2857"/>
</dbReference>
<dbReference type="Proteomes" id="UP001589769">
    <property type="component" value="Unassembled WGS sequence"/>
</dbReference>
<protein>
    <submittedName>
        <fullName evidence="1">DUF2857 domain-containing protein</fullName>
    </submittedName>
</protein>
<evidence type="ECO:0000313" key="2">
    <source>
        <dbReference type="Proteomes" id="UP001589769"/>
    </source>
</evidence>
<dbReference type="Pfam" id="PF11198">
    <property type="entry name" value="DUF2857"/>
    <property type="match status" value="1"/>
</dbReference>
<comment type="caution">
    <text evidence="1">The sequence shown here is derived from an EMBL/GenBank/DDBJ whole genome shotgun (WGS) entry which is preliminary data.</text>
</comment>